<evidence type="ECO:0000313" key="2">
    <source>
        <dbReference type="EMBL" id="NUB46313.1"/>
    </source>
</evidence>
<keyword evidence="1" id="KW-0472">Membrane</keyword>
<feature type="transmembrane region" description="Helical" evidence="1">
    <location>
        <begin position="140"/>
        <end position="164"/>
    </location>
</feature>
<feature type="transmembrane region" description="Helical" evidence="1">
    <location>
        <begin position="65"/>
        <end position="87"/>
    </location>
</feature>
<organism evidence="2 3">
    <name type="scientific">Fertoeibacter niger</name>
    <dbReference type="NCBI Taxonomy" id="2656921"/>
    <lineage>
        <taxon>Bacteria</taxon>
        <taxon>Pseudomonadati</taxon>
        <taxon>Pseudomonadota</taxon>
        <taxon>Alphaproteobacteria</taxon>
        <taxon>Rhodobacterales</taxon>
        <taxon>Paracoccaceae</taxon>
        <taxon>Fertoeibacter</taxon>
    </lineage>
</organism>
<dbReference type="RefSeq" id="WP_152828474.1">
    <property type="nucleotide sequence ID" value="NZ_WHUT02000013.1"/>
</dbReference>
<keyword evidence="3" id="KW-1185">Reference proteome</keyword>
<feature type="transmembrane region" description="Helical" evidence="1">
    <location>
        <begin position="176"/>
        <end position="196"/>
    </location>
</feature>
<name>A0A8X8H5Z0_9RHOB</name>
<feature type="transmembrane region" description="Helical" evidence="1">
    <location>
        <begin position="309"/>
        <end position="330"/>
    </location>
</feature>
<evidence type="ECO:0000313" key="3">
    <source>
        <dbReference type="Proteomes" id="UP000484076"/>
    </source>
</evidence>
<feature type="transmembrane region" description="Helical" evidence="1">
    <location>
        <begin position="38"/>
        <end position="58"/>
    </location>
</feature>
<comment type="caution">
    <text evidence="2">The sequence shown here is derived from an EMBL/GenBank/DDBJ whole genome shotgun (WGS) entry which is preliminary data.</text>
</comment>
<dbReference type="AlphaFoldDB" id="A0A8X8H5Z0"/>
<feature type="transmembrane region" description="Helical" evidence="1">
    <location>
        <begin position="208"/>
        <end position="229"/>
    </location>
</feature>
<gene>
    <name evidence="2" type="ORF">GEU84_018120</name>
</gene>
<reference evidence="2" key="1">
    <citation type="submission" date="2020-05" db="EMBL/GenBank/DDBJ databases">
        <title>Fertoebacter nigrum gen. nov., sp. nov., a new member of the family Rhodobacteraceae.</title>
        <authorList>
            <person name="Szuroczki S."/>
            <person name="Abbaszade G."/>
            <person name="Buni D."/>
            <person name="Schumann P."/>
            <person name="Toth E."/>
        </authorList>
    </citation>
    <scope>NUCLEOTIDE SEQUENCE</scope>
    <source>
        <strain evidence="2">RG-N-1a</strain>
    </source>
</reference>
<dbReference type="InterPro" id="IPR025291">
    <property type="entry name" value="DUF4153"/>
</dbReference>
<feature type="transmembrane region" description="Helical" evidence="1">
    <location>
        <begin position="342"/>
        <end position="362"/>
    </location>
</feature>
<feature type="transmembrane region" description="Helical" evidence="1">
    <location>
        <begin position="9"/>
        <end position="26"/>
    </location>
</feature>
<accession>A0A8X8H5Z0</accession>
<keyword evidence="1" id="KW-1133">Transmembrane helix</keyword>
<keyword evidence="1" id="KW-0812">Transmembrane</keyword>
<proteinExistence type="predicted"/>
<feature type="transmembrane region" description="Helical" evidence="1">
    <location>
        <begin position="235"/>
        <end position="260"/>
    </location>
</feature>
<sequence length="576" mass="59862">MDQIMRQRGAMALLGALAGGSLYLLGEVLEQGVLPDRAALGLTAFAAVFFGAVLAMAGPLNIPRAALGAASVALVAAGLLVLASLRFDDVDGLFGHPAPAFAFTLLASIPLPFLIAAAGPGWRDYPTLFSESWGIVVRSAAAWVFVAVVWALIFLSDALLALVGITLIDRLIDIDIVPFLITGITLGLALAVVVELGDVVSPYLILRLLRLLLPVVLAVMALFILALPVQGLSRFLGGLSVAATLLAMAVAAATLVTSAIDRTAAEAVAGPLMLRATQGLALMLPVPAALAAYAIWLRVDQHGWTPDRLFAAKAAVLALGYGVIYALAVLRGAGWMDRIRQGNVTMALALLVVSALWLTPLLNAEAISARDQLARFEDGRVAVADLDVTALENWGRPGAAALDALRATAAEPGQGALAARLENRGFAAVALPETAAGVLTKLRATLPLQPPTATPTRDRLLDGFSESEHRYWLGNCLNRLPDGRPGCAMLVGDFWPGLEGEEAVLISSDPSGYLVFDGLVTADGRVQRRGVAPLSGNMPLDAAGAIGAVQSGAVALTPAPLNQITLDGQPLIIAPY</sequence>
<protein>
    <submittedName>
        <fullName evidence="2">DUF4153 domain-containing protein</fullName>
    </submittedName>
</protein>
<dbReference type="EMBL" id="WHUT02000013">
    <property type="protein sequence ID" value="NUB46313.1"/>
    <property type="molecule type" value="Genomic_DNA"/>
</dbReference>
<feature type="transmembrane region" description="Helical" evidence="1">
    <location>
        <begin position="99"/>
        <end position="119"/>
    </location>
</feature>
<dbReference type="Pfam" id="PF13687">
    <property type="entry name" value="DUF4153"/>
    <property type="match status" value="1"/>
</dbReference>
<feature type="transmembrane region" description="Helical" evidence="1">
    <location>
        <begin position="272"/>
        <end position="297"/>
    </location>
</feature>
<evidence type="ECO:0000256" key="1">
    <source>
        <dbReference type="SAM" id="Phobius"/>
    </source>
</evidence>
<dbReference type="Proteomes" id="UP000484076">
    <property type="component" value="Unassembled WGS sequence"/>
</dbReference>